<evidence type="ECO:0000256" key="6">
    <source>
        <dbReference type="ARBA" id="ARBA00023593"/>
    </source>
</evidence>
<evidence type="ECO:0000256" key="1">
    <source>
        <dbReference type="ARBA" id="ARBA00022516"/>
    </source>
</evidence>
<keyword evidence="4" id="KW-0560">Oxidoreductase</keyword>
<accession>B8LVX2</accession>
<reference evidence="8" key="1">
    <citation type="journal article" date="2015" name="Genome Announc.">
        <title>Genome sequence of the AIDS-associated pathogen Penicillium marneffei (ATCC18224) and its near taxonomic relative Talaromyces stipitatus (ATCC10500).</title>
        <authorList>
            <person name="Nierman W.C."/>
            <person name="Fedorova-Abrams N.D."/>
            <person name="Andrianopoulos A."/>
        </authorList>
    </citation>
    <scope>NUCLEOTIDE SEQUENCE [LARGE SCALE GENOMIC DNA]</scope>
    <source>
        <strain evidence="8">ATCC 10500 / CBS 375.48 / QM 6759 / NRRL 1006</strain>
    </source>
</reference>
<sequence>MPVQTSSPRKNEARLELGPTDNLENHIVVLVTGANSGLGYSTCLRLIDEFAKDSSKSSKHLTLVFTTRRPPAQVQTLKNDLQIYAHRLGSQVADRISILAETVDLLNLPSVRALSRRLNRNFPKLDSIILNAGIGGWYGIDWPGAIWNVTTDLLHATTWPSYKVGYLGMLTPRQTHHPDEKPLGAVFCANVFGHYMLAHNVMPLLRRSGQANGPGRIIWVGSIEATGKSFDVEDIQGLKTSVAYESSKTLTDILALTSDLPSTAPWVQKFLSVDDEHESETATNGPAPVSLVGHPGICGTSIIPLILPLFWAMTAASYLARFFGSPWHTISPYIGANSLVWLALTPQLILDAAEKPYRDRGGGHVKWGSSTDRFGSPLVVSTEADGWGNGGVVDGEHVSAADKLRRRRRGMEVAMKEDRVRFEELGRKCWQQMEELRIEWDGLLDTLEEGQ</sequence>
<evidence type="ECO:0000256" key="4">
    <source>
        <dbReference type="ARBA" id="ARBA00023002"/>
    </source>
</evidence>
<dbReference type="AlphaFoldDB" id="B8LVX2"/>
<evidence type="ECO:0000256" key="2">
    <source>
        <dbReference type="ARBA" id="ARBA00022857"/>
    </source>
</evidence>
<dbReference type="VEuPathDB" id="FungiDB:TSTA_077050"/>
<dbReference type="GeneID" id="8102002"/>
<dbReference type="GO" id="GO:0006696">
    <property type="term" value="P:ergosterol biosynthetic process"/>
    <property type="evidence" value="ECO:0007669"/>
    <property type="project" value="TreeGrafter"/>
</dbReference>
<organism evidence="7 8">
    <name type="scientific">Talaromyces stipitatus (strain ATCC 10500 / CBS 375.48 / QM 6759 / NRRL 1006)</name>
    <name type="common">Penicillium stipitatum</name>
    <dbReference type="NCBI Taxonomy" id="441959"/>
    <lineage>
        <taxon>Eukaryota</taxon>
        <taxon>Fungi</taxon>
        <taxon>Dikarya</taxon>
        <taxon>Ascomycota</taxon>
        <taxon>Pezizomycotina</taxon>
        <taxon>Eurotiomycetes</taxon>
        <taxon>Eurotiomycetidae</taxon>
        <taxon>Eurotiales</taxon>
        <taxon>Trichocomaceae</taxon>
        <taxon>Talaromyces</taxon>
        <taxon>Talaromyces sect. Talaromyces</taxon>
    </lineage>
</organism>
<dbReference type="OMA" id="WTGINWP"/>
<keyword evidence="3" id="KW-0752">Steroid biosynthesis</keyword>
<dbReference type="EMBL" id="EQ962652">
    <property type="protein sequence ID" value="EED24338.1"/>
    <property type="molecule type" value="Genomic_DNA"/>
</dbReference>
<dbReference type="eggNOG" id="KOG1478">
    <property type="taxonomic scope" value="Eukaryota"/>
</dbReference>
<protein>
    <submittedName>
        <fullName evidence="7">3-ketosteroid reductase</fullName>
    </submittedName>
</protein>
<dbReference type="InParanoid" id="B8LVX2"/>
<evidence type="ECO:0000256" key="5">
    <source>
        <dbReference type="ARBA" id="ARBA00023098"/>
    </source>
</evidence>
<dbReference type="InterPro" id="IPR036291">
    <property type="entry name" value="NAD(P)-bd_dom_sf"/>
</dbReference>
<evidence type="ECO:0000313" key="8">
    <source>
        <dbReference type="Proteomes" id="UP000001745"/>
    </source>
</evidence>
<dbReference type="Gene3D" id="3.40.50.720">
    <property type="entry name" value="NAD(P)-binding Rossmann-like Domain"/>
    <property type="match status" value="1"/>
</dbReference>
<dbReference type="HOGENOM" id="CLU_029944_0_0_1"/>
<dbReference type="OrthoDB" id="9989144at2759"/>
<dbReference type="GO" id="GO:0000253">
    <property type="term" value="F:3-beta-hydroxysteroid 3-dehydrogenase (NADP+) activity"/>
    <property type="evidence" value="ECO:0007669"/>
    <property type="project" value="TreeGrafter"/>
</dbReference>
<dbReference type="PANTHER" id="PTHR43647">
    <property type="entry name" value="DEHYDROGENASE"/>
    <property type="match status" value="1"/>
</dbReference>
<keyword evidence="1" id="KW-0444">Lipid biosynthesis</keyword>
<comment type="similarity">
    <text evidence="6">Belongs to the short-chain dehydrogenases/reductases (SDR) family. ERG27 subfamily.</text>
</comment>
<proteinExistence type="inferred from homology"/>
<dbReference type="STRING" id="441959.B8LVX2"/>
<dbReference type="PANTHER" id="PTHR43647:SF1">
    <property type="entry name" value="3-KETO-STEROID REDUCTASE ERG27"/>
    <property type="match status" value="1"/>
</dbReference>
<dbReference type="PhylomeDB" id="B8LVX2"/>
<dbReference type="GO" id="GO:0005741">
    <property type="term" value="C:mitochondrial outer membrane"/>
    <property type="evidence" value="ECO:0007669"/>
    <property type="project" value="TreeGrafter"/>
</dbReference>
<evidence type="ECO:0000256" key="3">
    <source>
        <dbReference type="ARBA" id="ARBA00022955"/>
    </source>
</evidence>
<dbReference type="GO" id="GO:0005789">
    <property type="term" value="C:endoplasmic reticulum membrane"/>
    <property type="evidence" value="ECO:0007669"/>
    <property type="project" value="TreeGrafter"/>
</dbReference>
<gene>
    <name evidence="7" type="ORF">TSTA_077050</name>
</gene>
<dbReference type="FunCoup" id="B8LVX2">
    <property type="interactions" value="147"/>
</dbReference>
<dbReference type="RefSeq" id="XP_002341725.1">
    <property type="nucleotide sequence ID" value="XM_002341684.1"/>
</dbReference>
<dbReference type="GO" id="GO:0005811">
    <property type="term" value="C:lipid droplet"/>
    <property type="evidence" value="ECO:0007669"/>
    <property type="project" value="TreeGrafter"/>
</dbReference>
<evidence type="ECO:0000313" key="7">
    <source>
        <dbReference type="EMBL" id="EED24338.1"/>
    </source>
</evidence>
<dbReference type="InterPro" id="IPR051593">
    <property type="entry name" value="Ergosterol_Biosynth_ERG27"/>
</dbReference>
<keyword evidence="2" id="KW-0521">NADP</keyword>
<keyword evidence="8" id="KW-1185">Reference proteome</keyword>
<name>B8LVX2_TALSN</name>
<keyword evidence="5" id="KW-0443">Lipid metabolism</keyword>
<dbReference type="Proteomes" id="UP000001745">
    <property type="component" value="Unassembled WGS sequence"/>
</dbReference>
<dbReference type="SUPFAM" id="SSF51735">
    <property type="entry name" value="NAD(P)-binding Rossmann-fold domains"/>
    <property type="match status" value="1"/>
</dbReference>